<dbReference type="RefSeq" id="WP_306871569.1">
    <property type="nucleotide sequence ID" value="NZ_JAUSRB010000002.1"/>
</dbReference>
<comment type="caution">
    <text evidence="3">The sequence shown here is derived from an EMBL/GenBank/DDBJ whole genome shotgun (WGS) entry which is preliminary data.</text>
</comment>
<keyword evidence="4" id="KW-1185">Reference proteome</keyword>
<accession>A0ABT9RI95</accession>
<sequence>MASTRSQKPSAKAGSPRRGAAATAIALLVALTPATAAAAAPTVVAGPSSIQQAVTGTASARAVTVKIRGHVDHPRSFTVARLRSLPQHTVHVRYETSHGPEKHTFTGPLLSEVLKPAKPRIDAGAKNAHLRLFVTATGSDGYRATVAWAELDAAFSGRKVLLAVAQDGSKLDKEGPRLVVPGDVKGGRYVSGVVRLYVGDPA</sequence>
<protein>
    <submittedName>
        <fullName evidence="3">DMSO/TMAO reductase YedYZ molybdopterin-dependent catalytic subunit</fullName>
    </submittedName>
</protein>
<evidence type="ECO:0000313" key="3">
    <source>
        <dbReference type="EMBL" id="MDP9868567.1"/>
    </source>
</evidence>
<dbReference type="Proteomes" id="UP001230426">
    <property type="component" value="Unassembled WGS sequence"/>
</dbReference>
<feature type="chain" id="PRO_5046982056" evidence="1">
    <location>
        <begin position="39"/>
        <end position="202"/>
    </location>
</feature>
<keyword evidence="1" id="KW-0732">Signal</keyword>
<organism evidence="3 4">
    <name type="scientific">Streptosporangium brasiliense</name>
    <dbReference type="NCBI Taxonomy" id="47480"/>
    <lineage>
        <taxon>Bacteria</taxon>
        <taxon>Bacillati</taxon>
        <taxon>Actinomycetota</taxon>
        <taxon>Actinomycetes</taxon>
        <taxon>Streptosporangiales</taxon>
        <taxon>Streptosporangiaceae</taxon>
        <taxon>Streptosporangium</taxon>
    </lineage>
</organism>
<dbReference type="Gene3D" id="3.90.420.10">
    <property type="entry name" value="Oxidoreductase, molybdopterin-binding domain"/>
    <property type="match status" value="1"/>
</dbReference>
<reference evidence="3 4" key="1">
    <citation type="submission" date="2023-07" db="EMBL/GenBank/DDBJ databases">
        <title>Sequencing the genomes of 1000 actinobacteria strains.</title>
        <authorList>
            <person name="Klenk H.-P."/>
        </authorList>
    </citation>
    <scope>NUCLEOTIDE SEQUENCE [LARGE SCALE GENOMIC DNA]</scope>
    <source>
        <strain evidence="3 4">DSM 44109</strain>
    </source>
</reference>
<feature type="signal peptide" evidence="1">
    <location>
        <begin position="1"/>
        <end position="38"/>
    </location>
</feature>
<feature type="domain" description="Oxidoreductase molybdopterin-binding" evidence="2">
    <location>
        <begin position="60"/>
        <end position="183"/>
    </location>
</feature>
<gene>
    <name evidence="3" type="ORF">J2S55_007833</name>
</gene>
<dbReference type="InterPro" id="IPR036374">
    <property type="entry name" value="OxRdtase_Mopterin-bd_sf"/>
</dbReference>
<name>A0ABT9RI95_9ACTN</name>
<evidence type="ECO:0000313" key="4">
    <source>
        <dbReference type="Proteomes" id="UP001230426"/>
    </source>
</evidence>
<evidence type="ECO:0000259" key="2">
    <source>
        <dbReference type="Pfam" id="PF00174"/>
    </source>
</evidence>
<dbReference type="SUPFAM" id="SSF56524">
    <property type="entry name" value="Oxidoreductase molybdopterin-binding domain"/>
    <property type="match status" value="1"/>
</dbReference>
<dbReference type="EMBL" id="JAUSRB010000002">
    <property type="protein sequence ID" value="MDP9868567.1"/>
    <property type="molecule type" value="Genomic_DNA"/>
</dbReference>
<dbReference type="InterPro" id="IPR000572">
    <property type="entry name" value="OxRdtase_Mopterin-bd_dom"/>
</dbReference>
<dbReference type="Pfam" id="PF00174">
    <property type="entry name" value="Oxidored_molyb"/>
    <property type="match status" value="1"/>
</dbReference>
<evidence type="ECO:0000256" key="1">
    <source>
        <dbReference type="SAM" id="SignalP"/>
    </source>
</evidence>
<proteinExistence type="predicted"/>